<evidence type="ECO:0000313" key="4">
    <source>
        <dbReference type="Proteomes" id="UP000772186"/>
    </source>
</evidence>
<keyword evidence="2" id="KW-0472">Membrane</keyword>
<evidence type="ECO:0000256" key="1">
    <source>
        <dbReference type="SAM" id="MobiDB-lite"/>
    </source>
</evidence>
<keyword evidence="2" id="KW-1133">Transmembrane helix</keyword>
<dbReference type="Proteomes" id="UP000772186">
    <property type="component" value="Unassembled WGS sequence"/>
</dbReference>
<dbReference type="EMBL" id="JAIQBY010000005">
    <property type="protein sequence ID" value="MBZ4195310.1"/>
    <property type="molecule type" value="Genomic_DNA"/>
</dbReference>
<name>A0A953NG88_9MOLU</name>
<comment type="caution">
    <text evidence="3">The sequence shown here is derived from an EMBL/GenBank/DDBJ whole genome shotgun (WGS) entry which is preliminary data.</text>
</comment>
<evidence type="ECO:0000313" key="3">
    <source>
        <dbReference type="EMBL" id="MBZ4195310.1"/>
    </source>
</evidence>
<reference evidence="3 4" key="1">
    <citation type="submission" date="2021-09" db="EMBL/GenBank/DDBJ databases">
        <title>WGS of Mycoplasma sp. Zaradi2 strains.</title>
        <authorList>
            <person name="Spergser J."/>
        </authorList>
    </citation>
    <scope>NUCLEOTIDE SEQUENCE [LARGE SCALE GENOMIC DNA]</scope>
    <source>
        <strain evidence="3 4">1331</strain>
    </source>
</reference>
<keyword evidence="4" id="KW-1185">Reference proteome</keyword>
<protein>
    <submittedName>
        <fullName evidence="3">Uncharacterized protein</fullName>
    </submittedName>
</protein>
<gene>
    <name evidence="3" type="ORF">LAD73_01050</name>
</gene>
<feature type="compositionally biased region" description="Basic and acidic residues" evidence="1">
    <location>
        <begin position="96"/>
        <end position="110"/>
    </location>
</feature>
<sequence>MNENMNNGKERKNKRKFLIIGISIGLGVVLLSSIGLISHVVLKNKRQSSLQEQSTNQLPKQSALPEKNNKQKSNGKVQSNPNTSKEKDINSTNTVDAEKNELDKKTSDAQVEKNEFSAENLYEMLHKIDDLVKSENFKKIYSVFSEENNSYYYMKDLSKSTNYFFEVEGKVDYDFVNNKIKSSDVEITHGELDKYRKEENTFFGDVSWMPESGHVVKTIEPVDTSDAKYGKHFIYKQYASMYGVLNGLKDFISANLNDYNEKHFFTKLENIKTLAEYLKMSKEEFVKLEQGQLKLIYSYFEKKGKKCLEFYEYANSLMPELLKELKENKSSNKVYEYKLKFGTIIEDVLFSIAVFNQYLNIFENENNNSNNNSNTLKPILDSIYKKHLIDKISHKLVILDKYFKNEKFIQKSSEFKNNKNIYNDSPIADIEEYQGNYGVWKTEIGIKNEEDYSELNRAEIKNLITFNTKVNKVLDFVRRLDKYIDAEPSFKTIRVEGYEEIN</sequence>
<dbReference type="AlphaFoldDB" id="A0A953NG88"/>
<keyword evidence="2" id="KW-0812">Transmembrane</keyword>
<organism evidence="3 4">
    <name type="scientific">Mycoplasma tauri</name>
    <dbReference type="NCBI Taxonomy" id="547987"/>
    <lineage>
        <taxon>Bacteria</taxon>
        <taxon>Bacillati</taxon>
        <taxon>Mycoplasmatota</taxon>
        <taxon>Mollicutes</taxon>
        <taxon>Mycoplasmataceae</taxon>
        <taxon>Mycoplasma</taxon>
    </lineage>
</organism>
<feature type="region of interest" description="Disordered" evidence="1">
    <location>
        <begin position="48"/>
        <end position="110"/>
    </location>
</feature>
<feature type="transmembrane region" description="Helical" evidence="2">
    <location>
        <begin position="17"/>
        <end position="42"/>
    </location>
</feature>
<evidence type="ECO:0000256" key="2">
    <source>
        <dbReference type="SAM" id="Phobius"/>
    </source>
</evidence>
<proteinExistence type="predicted"/>
<accession>A0A953NG88</accession>
<feature type="compositionally biased region" description="Polar residues" evidence="1">
    <location>
        <begin position="48"/>
        <end position="60"/>
    </location>
</feature>
<dbReference type="RefSeq" id="WP_223644459.1">
    <property type="nucleotide sequence ID" value="NZ_JAIQBY010000005.1"/>
</dbReference>
<feature type="compositionally biased region" description="Polar residues" evidence="1">
    <location>
        <begin position="71"/>
        <end position="83"/>
    </location>
</feature>